<evidence type="ECO:0000313" key="3">
    <source>
        <dbReference type="Proteomes" id="UP001335325"/>
    </source>
</evidence>
<gene>
    <name evidence="2" type="ORF">OIE73_39360</name>
</gene>
<dbReference type="RefSeq" id="WP_326756799.1">
    <property type="nucleotide sequence ID" value="NZ_CP109134.1"/>
</dbReference>
<name>A0ABZ1GZY5_9ACTN</name>
<feature type="region of interest" description="Disordered" evidence="1">
    <location>
        <begin position="1"/>
        <end position="40"/>
    </location>
</feature>
<evidence type="ECO:0000256" key="1">
    <source>
        <dbReference type="SAM" id="MobiDB-lite"/>
    </source>
</evidence>
<sequence length="69" mass="7194">MLLAGEGDPGEHAVEPGADGSSEGFALSNGQHDECPDEDTVPIGEAFKIVEHVVSTGSWPTNACWAVDR</sequence>
<reference evidence="2 3" key="1">
    <citation type="submission" date="2022-10" db="EMBL/GenBank/DDBJ databases">
        <title>The complete genomes of actinobacterial strains from the NBC collection.</title>
        <authorList>
            <person name="Joergensen T.S."/>
            <person name="Alvarez Arevalo M."/>
            <person name="Sterndorff E.B."/>
            <person name="Faurdal D."/>
            <person name="Vuksanovic O."/>
            <person name="Mourched A.-S."/>
            <person name="Charusanti P."/>
            <person name="Shaw S."/>
            <person name="Blin K."/>
            <person name="Weber T."/>
        </authorList>
    </citation>
    <scope>NUCLEOTIDE SEQUENCE [LARGE SCALE GENOMIC DNA]</scope>
    <source>
        <strain evidence="2 3">NBC 01753</strain>
    </source>
</reference>
<dbReference type="EMBL" id="CP109134">
    <property type="protein sequence ID" value="WSD11126.1"/>
    <property type="molecule type" value="Genomic_DNA"/>
</dbReference>
<keyword evidence="3" id="KW-1185">Reference proteome</keyword>
<dbReference type="Proteomes" id="UP001335325">
    <property type="component" value="Chromosome"/>
</dbReference>
<proteinExistence type="predicted"/>
<organism evidence="2 3">
    <name type="scientific">Streptomyces hirsutus</name>
    <dbReference type="NCBI Taxonomy" id="35620"/>
    <lineage>
        <taxon>Bacteria</taxon>
        <taxon>Bacillati</taxon>
        <taxon>Actinomycetota</taxon>
        <taxon>Actinomycetes</taxon>
        <taxon>Kitasatosporales</taxon>
        <taxon>Streptomycetaceae</taxon>
        <taxon>Streptomyces</taxon>
    </lineage>
</organism>
<evidence type="ECO:0000313" key="2">
    <source>
        <dbReference type="EMBL" id="WSD11126.1"/>
    </source>
</evidence>
<dbReference type="GeneID" id="91548771"/>
<protein>
    <submittedName>
        <fullName evidence="2">Uncharacterized protein</fullName>
    </submittedName>
</protein>
<accession>A0ABZ1GZY5</accession>